<evidence type="ECO:0000256" key="6">
    <source>
        <dbReference type="SAM" id="Phobius"/>
    </source>
</evidence>
<keyword evidence="2 6" id="KW-0812">Transmembrane</keyword>
<dbReference type="GeneID" id="9227630"/>
<evidence type="ECO:0000256" key="1">
    <source>
        <dbReference type="ARBA" id="ARBA00004141"/>
    </source>
</evidence>
<keyword evidence="4 6" id="KW-0472">Membrane</keyword>
<dbReference type="InterPro" id="IPR052337">
    <property type="entry name" value="SAT4-like"/>
</dbReference>
<evidence type="ECO:0000259" key="7">
    <source>
        <dbReference type="Pfam" id="PF20684"/>
    </source>
</evidence>
<dbReference type="PANTHER" id="PTHR33048">
    <property type="entry name" value="PTH11-LIKE INTEGRAL MEMBRANE PROTEIN (AFU_ORTHOLOGUE AFUA_5G11245)"/>
    <property type="match status" value="1"/>
</dbReference>
<keyword evidence="9" id="KW-1185">Reference proteome</keyword>
<evidence type="ECO:0000256" key="4">
    <source>
        <dbReference type="ARBA" id="ARBA00023136"/>
    </source>
</evidence>
<proteinExistence type="inferred from homology"/>
<feature type="transmembrane region" description="Helical" evidence="6">
    <location>
        <begin position="267"/>
        <end position="286"/>
    </location>
</feature>
<protein>
    <submittedName>
        <fullName evidence="8">Integral membrane protein</fullName>
    </submittedName>
</protein>
<keyword evidence="3 6" id="KW-1133">Transmembrane helix</keyword>
<dbReference type="OMA" id="HKILAFK"/>
<feature type="domain" description="Rhodopsin" evidence="7">
    <location>
        <begin position="55"/>
        <end position="291"/>
    </location>
</feature>
<feature type="transmembrane region" description="Helical" evidence="6">
    <location>
        <begin position="227"/>
        <end position="247"/>
    </location>
</feature>
<reference evidence="9" key="1">
    <citation type="journal article" date="2012" name="MBio">
        <title>Comparative genome analysis of Trichophyton rubrum and related dermatophytes reveals candidate genes involved in infection.</title>
        <authorList>
            <person name="Martinez D.A."/>
            <person name="Oliver B.G."/>
            <person name="Graeser Y."/>
            <person name="Goldberg J.M."/>
            <person name="Li W."/>
            <person name="Martinez-Rossi N.M."/>
            <person name="Monod M."/>
            <person name="Shelest E."/>
            <person name="Barton R.C."/>
            <person name="Birch E."/>
            <person name="Brakhage A.A."/>
            <person name="Chen Z."/>
            <person name="Gurr S.J."/>
            <person name="Heiman D."/>
            <person name="Heitman J."/>
            <person name="Kosti I."/>
            <person name="Rossi A."/>
            <person name="Saif S."/>
            <person name="Samalova M."/>
            <person name="Saunders C.W."/>
            <person name="Shea T."/>
            <person name="Summerbell R.C."/>
            <person name="Xu J."/>
            <person name="Young S."/>
            <person name="Zeng Q."/>
            <person name="Birren B.W."/>
            <person name="Cuomo C.A."/>
            <person name="White T.C."/>
        </authorList>
    </citation>
    <scope>NUCLEOTIDE SEQUENCE [LARGE SCALE GENOMIC DNA]</scope>
    <source>
        <strain evidence="9">ATCC MYA-4605 / CBS 113480</strain>
    </source>
</reference>
<evidence type="ECO:0000313" key="8">
    <source>
        <dbReference type="EMBL" id="EEQ35102.1"/>
    </source>
</evidence>
<dbReference type="AlphaFoldDB" id="C5FXR2"/>
<dbReference type="InterPro" id="IPR049326">
    <property type="entry name" value="Rhodopsin_dom_fungi"/>
</dbReference>
<dbReference type="EMBL" id="DS995707">
    <property type="protein sequence ID" value="EEQ35102.1"/>
    <property type="molecule type" value="Genomic_DNA"/>
</dbReference>
<feature type="transmembrane region" description="Helical" evidence="6">
    <location>
        <begin position="110"/>
        <end position="136"/>
    </location>
</feature>
<dbReference type="Proteomes" id="UP000002035">
    <property type="component" value="Unassembled WGS sequence"/>
</dbReference>
<comment type="subcellular location">
    <subcellularLocation>
        <location evidence="1">Membrane</location>
        <topology evidence="1">Multi-pass membrane protein</topology>
    </subcellularLocation>
</comment>
<dbReference type="GO" id="GO:0016020">
    <property type="term" value="C:membrane"/>
    <property type="evidence" value="ECO:0007669"/>
    <property type="project" value="UniProtKB-SubCell"/>
</dbReference>
<dbReference type="Pfam" id="PF20684">
    <property type="entry name" value="Fung_rhodopsin"/>
    <property type="match status" value="1"/>
</dbReference>
<comment type="similarity">
    <text evidence="5">Belongs to the SAT4 family.</text>
</comment>
<dbReference type="OrthoDB" id="4173412at2759"/>
<dbReference type="PANTHER" id="PTHR33048:SF55">
    <property type="entry name" value="INTEGRAL MEMBRANE PROTEIN"/>
    <property type="match status" value="1"/>
</dbReference>
<gene>
    <name evidence="8" type="ORF">MCYG_07921</name>
</gene>
<evidence type="ECO:0000256" key="3">
    <source>
        <dbReference type="ARBA" id="ARBA00022989"/>
    </source>
</evidence>
<organism evidence="8 9">
    <name type="scientific">Arthroderma otae (strain ATCC MYA-4605 / CBS 113480)</name>
    <name type="common">Microsporum canis</name>
    <dbReference type="NCBI Taxonomy" id="554155"/>
    <lineage>
        <taxon>Eukaryota</taxon>
        <taxon>Fungi</taxon>
        <taxon>Dikarya</taxon>
        <taxon>Ascomycota</taxon>
        <taxon>Pezizomycotina</taxon>
        <taxon>Eurotiomycetes</taxon>
        <taxon>Eurotiomycetidae</taxon>
        <taxon>Onygenales</taxon>
        <taxon>Arthrodermataceae</taxon>
        <taxon>Microsporum</taxon>
    </lineage>
</organism>
<feature type="transmembrane region" description="Helical" evidence="6">
    <location>
        <begin position="36"/>
        <end position="59"/>
    </location>
</feature>
<sequence length="394" mass="43835">MDTTTVGPFDLDSILVGAHEMGSDGFPVASVPDKGIVLFIVGTVMVIIAGLVVLLRLVGRYLREGLRIDDWTILAALLIAIVFTVVHNIGVRYGLGKHGDDIPEQDKIQAFKMLLCAQVLFKLIIGLTKASILFLYLRVFAANKYFRWACISLIIFSSLASIAYVFPTLFQCRPLAAFWDRTIPHECMNDLGIWLSYALINIITDILIFALPIYYISRLSLEFRDKIALIFVFLLGGFVCLISIIRTMTFSKSAQPVDVTYTFLFNAIWATIELNTAIICACLPIIRQPLSILFPTVFGSSPQSRGRCSSLFGFRSARYRNQRVANPSLSIAASLPWNMHNGDNVVTTMVEPGRDLELSRTGSEERIINMETLEANNGGILKQTAVYVSETRKA</sequence>
<evidence type="ECO:0000256" key="5">
    <source>
        <dbReference type="ARBA" id="ARBA00038359"/>
    </source>
</evidence>
<feature type="transmembrane region" description="Helical" evidence="6">
    <location>
        <begin position="148"/>
        <end position="171"/>
    </location>
</feature>
<evidence type="ECO:0000313" key="9">
    <source>
        <dbReference type="Proteomes" id="UP000002035"/>
    </source>
</evidence>
<evidence type="ECO:0000256" key="2">
    <source>
        <dbReference type="ARBA" id="ARBA00022692"/>
    </source>
</evidence>
<dbReference type="VEuPathDB" id="FungiDB:MCYG_07921"/>
<dbReference type="eggNOG" id="ENOG502SKCZ">
    <property type="taxonomic scope" value="Eukaryota"/>
</dbReference>
<dbReference type="HOGENOM" id="CLU_028200_0_2_1"/>
<feature type="transmembrane region" description="Helical" evidence="6">
    <location>
        <begin position="191"/>
        <end position="215"/>
    </location>
</feature>
<dbReference type="RefSeq" id="XP_002844138.1">
    <property type="nucleotide sequence ID" value="XM_002844092.1"/>
</dbReference>
<feature type="transmembrane region" description="Helical" evidence="6">
    <location>
        <begin position="71"/>
        <end position="90"/>
    </location>
</feature>
<accession>C5FXR2</accession>
<name>C5FXR2_ARTOC</name>
<dbReference type="STRING" id="554155.C5FXR2"/>